<dbReference type="EMBL" id="JAVDXO010000007">
    <property type="protein sequence ID" value="MDR7307656.1"/>
    <property type="molecule type" value="Genomic_DNA"/>
</dbReference>
<keyword evidence="2" id="KW-1185">Reference proteome</keyword>
<accession>A0ABU1ZQ30</accession>
<reference evidence="1 2" key="1">
    <citation type="submission" date="2023-07" db="EMBL/GenBank/DDBJ databases">
        <title>Sorghum-associated microbial communities from plants grown in Nebraska, USA.</title>
        <authorList>
            <person name="Schachtman D."/>
        </authorList>
    </citation>
    <scope>NUCLEOTIDE SEQUENCE [LARGE SCALE GENOMIC DNA]</scope>
    <source>
        <strain evidence="1 2">BE308</strain>
    </source>
</reference>
<gene>
    <name evidence="1" type="ORF">J2X15_002960</name>
</gene>
<comment type="caution">
    <text evidence="1">The sequence shown here is derived from an EMBL/GenBank/DDBJ whole genome shotgun (WGS) entry which is preliminary data.</text>
</comment>
<organism evidence="1 2">
    <name type="scientific">Rhodoferax saidenbachensis</name>
    <dbReference type="NCBI Taxonomy" id="1484693"/>
    <lineage>
        <taxon>Bacteria</taxon>
        <taxon>Pseudomonadati</taxon>
        <taxon>Pseudomonadota</taxon>
        <taxon>Betaproteobacteria</taxon>
        <taxon>Burkholderiales</taxon>
        <taxon>Comamonadaceae</taxon>
        <taxon>Rhodoferax</taxon>
    </lineage>
</organism>
<proteinExistence type="predicted"/>
<evidence type="ECO:0000313" key="1">
    <source>
        <dbReference type="EMBL" id="MDR7307656.1"/>
    </source>
</evidence>
<dbReference type="RefSeq" id="WP_310344082.1">
    <property type="nucleotide sequence ID" value="NZ_JAVDXO010000007.1"/>
</dbReference>
<sequence length="228" mass="25560">MPNSKPLRFRTEESLVNDFVLFLNRTRKSKFEVLREYEGGFGIPDLLLYSLPEKRKAKDIASLACINPRLAPLLSEATAKRIDTLAALSQTTGASLNSTRRIFLELSDIGRIKKGSNAMPGFQISPIAIPPFKQVVAIEAKLRDWRRALVQAYRYIQFANESWVLIDHGTSSSALRHKEQFQTYGVGLASFTTGGKLFVHVPAVNRPWSNSALAWRTQALLARDLVQT</sequence>
<protein>
    <submittedName>
        <fullName evidence="1">Uncharacterized protein</fullName>
    </submittedName>
</protein>
<name>A0ABU1ZQ30_9BURK</name>
<evidence type="ECO:0000313" key="2">
    <source>
        <dbReference type="Proteomes" id="UP001268089"/>
    </source>
</evidence>
<dbReference type="Proteomes" id="UP001268089">
    <property type="component" value="Unassembled WGS sequence"/>
</dbReference>